<evidence type="ECO:0000259" key="9">
    <source>
        <dbReference type="PROSITE" id="PS50888"/>
    </source>
</evidence>
<evidence type="ECO:0000313" key="10">
    <source>
        <dbReference type="EMBL" id="OXU16958.1"/>
    </source>
</evidence>
<dbReference type="Pfam" id="PF00010">
    <property type="entry name" value="HLH"/>
    <property type="match status" value="1"/>
</dbReference>
<dbReference type="SMART" id="SM00353">
    <property type="entry name" value="HLH"/>
    <property type="match status" value="1"/>
</dbReference>
<keyword evidence="5" id="KW-0805">Transcription regulation</keyword>
<dbReference type="CDD" id="cd11430">
    <property type="entry name" value="bHLH_TS_ATOH1_like"/>
    <property type="match status" value="1"/>
</dbReference>
<dbReference type="FunFam" id="4.10.280.10:FF:000025">
    <property type="entry name" value="protein atonal homolog 7"/>
    <property type="match status" value="1"/>
</dbReference>
<dbReference type="AlphaFoldDB" id="A0A232EF56"/>
<evidence type="ECO:0000256" key="3">
    <source>
        <dbReference type="ARBA" id="ARBA00022782"/>
    </source>
</evidence>
<feature type="region of interest" description="Disordered" evidence="8">
    <location>
        <begin position="183"/>
        <end position="223"/>
    </location>
</feature>
<dbReference type="GO" id="GO:0046982">
    <property type="term" value="F:protein heterodimerization activity"/>
    <property type="evidence" value="ECO:0007669"/>
    <property type="project" value="UniProtKB-ARBA"/>
</dbReference>
<dbReference type="GO" id="GO:0070888">
    <property type="term" value="F:E-box binding"/>
    <property type="evidence" value="ECO:0007669"/>
    <property type="project" value="TreeGrafter"/>
</dbReference>
<dbReference type="STRING" id="543379.A0A232EF56"/>
<proteinExistence type="predicted"/>
<dbReference type="GO" id="GO:0061564">
    <property type="term" value="P:axon development"/>
    <property type="evidence" value="ECO:0007669"/>
    <property type="project" value="TreeGrafter"/>
</dbReference>
<evidence type="ECO:0000256" key="8">
    <source>
        <dbReference type="SAM" id="MobiDB-lite"/>
    </source>
</evidence>
<feature type="compositionally biased region" description="Polar residues" evidence="8">
    <location>
        <begin position="185"/>
        <end position="197"/>
    </location>
</feature>
<keyword evidence="3" id="KW-0221">Differentiation</keyword>
<dbReference type="Proteomes" id="UP000215335">
    <property type="component" value="Unassembled WGS sequence"/>
</dbReference>
<organism evidence="10 11">
    <name type="scientific">Trichomalopsis sarcophagae</name>
    <dbReference type="NCBI Taxonomy" id="543379"/>
    <lineage>
        <taxon>Eukaryota</taxon>
        <taxon>Metazoa</taxon>
        <taxon>Ecdysozoa</taxon>
        <taxon>Arthropoda</taxon>
        <taxon>Hexapoda</taxon>
        <taxon>Insecta</taxon>
        <taxon>Pterygota</taxon>
        <taxon>Neoptera</taxon>
        <taxon>Endopterygota</taxon>
        <taxon>Hymenoptera</taxon>
        <taxon>Apocrita</taxon>
        <taxon>Proctotrupomorpha</taxon>
        <taxon>Chalcidoidea</taxon>
        <taxon>Pteromalidae</taxon>
        <taxon>Pteromalinae</taxon>
        <taxon>Trichomalopsis</taxon>
    </lineage>
</organism>
<dbReference type="OrthoDB" id="6161578at2759"/>
<dbReference type="Gene3D" id="4.10.280.10">
    <property type="entry name" value="Helix-loop-helix DNA-binding domain"/>
    <property type="match status" value="1"/>
</dbReference>
<dbReference type="GO" id="GO:0016360">
    <property type="term" value="P:sensory organ precursor cell fate determination"/>
    <property type="evidence" value="ECO:0007669"/>
    <property type="project" value="UniProtKB-ARBA"/>
</dbReference>
<evidence type="ECO:0000256" key="6">
    <source>
        <dbReference type="ARBA" id="ARBA00023163"/>
    </source>
</evidence>
<gene>
    <name evidence="10" type="ORF">TSAR_013519</name>
</gene>
<comment type="subcellular location">
    <subcellularLocation>
        <location evidence="1">Nucleus</location>
    </subcellularLocation>
</comment>
<dbReference type="GO" id="GO:0000981">
    <property type="term" value="F:DNA-binding transcription factor activity, RNA polymerase II-specific"/>
    <property type="evidence" value="ECO:0007669"/>
    <property type="project" value="TreeGrafter"/>
</dbReference>
<dbReference type="GO" id="GO:0045944">
    <property type="term" value="P:positive regulation of transcription by RNA polymerase II"/>
    <property type="evidence" value="ECO:0007669"/>
    <property type="project" value="TreeGrafter"/>
</dbReference>
<dbReference type="PROSITE" id="PS50888">
    <property type="entry name" value="BHLH"/>
    <property type="match status" value="1"/>
</dbReference>
<protein>
    <recommendedName>
        <fullName evidence="9">BHLH domain-containing protein</fullName>
    </recommendedName>
</protein>
<evidence type="ECO:0000256" key="5">
    <source>
        <dbReference type="ARBA" id="ARBA00023015"/>
    </source>
</evidence>
<keyword evidence="2" id="KW-0217">Developmental protein</keyword>
<feature type="domain" description="BHLH" evidence="9">
    <location>
        <begin position="221"/>
        <end position="273"/>
    </location>
</feature>
<keyword evidence="6" id="KW-0804">Transcription</keyword>
<dbReference type="EMBL" id="NNAY01005138">
    <property type="protein sequence ID" value="OXU16958.1"/>
    <property type="molecule type" value="Genomic_DNA"/>
</dbReference>
<evidence type="ECO:0000256" key="2">
    <source>
        <dbReference type="ARBA" id="ARBA00022473"/>
    </source>
</evidence>
<dbReference type="PANTHER" id="PTHR19290">
    <property type="entry name" value="BASIC HELIX-LOOP-HELIX PROTEIN NEUROGENIN-RELATED"/>
    <property type="match status" value="1"/>
</dbReference>
<accession>A0A232EF56</accession>
<keyword evidence="7" id="KW-0539">Nucleus</keyword>
<dbReference type="InterPro" id="IPR036638">
    <property type="entry name" value="HLH_DNA-bd_sf"/>
</dbReference>
<evidence type="ECO:0000256" key="1">
    <source>
        <dbReference type="ARBA" id="ARBA00004123"/>
    </source>
</evidence>
<keyword evidence="11" id="KW-1185">Reference proteome</keyword>
<reference evidence="10 11" key="1">
    <citation type="journal article" date="2017" name="Curr. Biol.">
        <title>The Evolution of Venom by Co-option of Single-Copy Genes.</title>
        <authorList>
            <person name="Martinson E.O."/>
            <person name="Mrinalini"/>
            <person name="Kelkar Y.D."/>
            <person name="Chang C.H."/>
            <person name="Werren J.H."/>
        </authorList>
    </citation>
    <scope>NUCLEOTIDE SEQUENCE [LARGE SCALE GENOMIC DNA]</scope>
    <source>
        <strain evidence="10 11">Alberta</strain>
        <tissue evidence="10">Whole body</tissue>
    </source>
</reference>
<evidence type="ECO:0000313" key="11">
    <source>
        <dbReference type="Proteomes" id="UP000215335"/>
    </source>
</evidence>
<dbReference type="SUPFAM" id="SSF47459">
    <property type="entry name" value="HLH, helix-loop-helix DNA-binding domain"/>
    <property type="match status" value="1"/>
</dbReference>
<comment type="caution">
    <text evidence="10">The sequence shown here is derived from an EMBL/GenBank/DDBJ whole genome shotgun (WGS) entry which is preliminary data.</text>
</comment>
<sequence length="284" mass="31575">MALISSNHNDYRSTGSPTMLTMAYAVPAVQKQPASYVVYSSPPYTPPKYEKLRSCSYNSRDFSDDSDHLTDHREGLGHHEYSQSADSCYDRSAYAVVLTPQSRYEAPHYSPDYGNGARVPVYEENSTDYNNPGGGGGGGGSWYRCYETPPQDHPQMRGVELVGGRTDDLGPLDRSADSCWDCNVATPNTTDSGQPDNGSPRKSASRRRSRDVPPSPSVLKRRRLAANARERRRMNGLNDAFDKLREVVPSLGADHKLSKFETLQMAQTYIAALCDLLKQHDEKR</sequence>
<name>A0A232EF56_9HYME</name>
<evidence type="ECO:0000256" key="4">
    <source>
        <dbReference type="ARBA" id="ARBA00022902"/>
    </source>
</evidence>
<dbReference type="InterPro" id="IPR050359">
    <property type="entry name" value="bHLH_transcription_factors"/>
</dbReference>
<dbReference type="PANTHER" id="PTHR19290:SF162">
    <property type="entry name" value="TRANSCRIPTION FACTOR ATOH7"/>
    <property type="match status" value="1"/>
</dbReference>
<dbReference type="GO" id="GO:0005634">
    <property type="term" value="C:nucleus"/>
    <property type="evidence" value="ECO:0007669"/>
    <property type="project" value="UniProtKB-SubCell"/>
</dbReference>
<keyword evidence="4" id="KW-0524">Neurogenesis</keyword>
<evidence type="ECO:0000256" key="7">
    <source>
        <dbReference type="ARBA" id="ARBA00023242"/>
    </source>
</evidence>
<dbReference type="InterPro" id="IPR011598">
    <property type="entry name" value="bHLH_dom"/>
</dbReference>